<dbReference type="FunFam" id="2.30.38.10:FF:000001">
    <property type="entry name" value="Non-ribosomal peptide synthetase PvdI"/>
    <property type="match status" value="1"/>
</dbReference>
<dbReference type="Gene3D" id="3.30.559.10">
    <property type="entry name" value="Chloramphenicol acetyltransferase-like domain"/>
    <property type="match status" value="1"/>
</dbReference>
<dbReference type="GO" id="GO:0072330">
    <property type="term" value="P:monocarboxylic acid biosynthetic process"/>
    <property type="evidence" value="ECO:0007669"/>
    <property type="project" value="UniProtKB-ARBA"/>
</dbReference>
<dbReference type="GO" id="GO:0047527">
    <property type="term" value="F:2,3-dihydroxybenzoate-serine ligase activity"/>
    <property type="evidence" value="ECO:0007669"/>
    <property type="project" value="TreeGrafter"/>
</dbReference>
<evidence type="ECO:0000256" key="3">
    <source>
        <dbReference type="ARBA" id="ARBA00022450"/>
    </source>
</evidence>
<dbReference type="Proteomes" id="UP000006854">
    <property type="component" value="Chromosome"/>
</dbReference>
<evidence type="ECO:0000256" key="4">
    <source>
        <dbReference type="ARBA" id="ARBA00022553"/>
    </source>
</evidence>
<dbReference type="GO" id="GO:0008610">
    <property type="term" value="P:lipid biosynthetic process"/>
    <property type="evidence" value="ECO:0007669"/>
    <property type="project" value="UniProtKB-ARBA"/>
</dbReference>
<keyword evidence="4" id="KW-0597">Phosphoprotein</keyword>
<dbReference type="GO" id="GO:0031177">
    <property type="term" value="F:phosphopantetheine binding"/>
    <property type="evidence" value="ECO:0007669"/>
    <property type="project" value="InterPro"/>
</dbReference>
<dbReference type="SMART" id="SM00824">
    <property type="entry name" value="PKS_TE"/>
    <property type="match status" value="1"/>
</dbReference>
<accession>F2R328</accession>
<dbReference type="InterPro" id="IPR001031">
    <property type="entry name" value="Thioesterase"/>
</dbReference>
<feature type="region of interest" description="Disordered" evidence="5">
    <location>
        <begin position="1092"/>
        <end position="1129"/>
    </location>
</feature>
<gene>
    <name evidence="7" type="ordered locus">SVEN_7440</name>
</gene>
<dbReference type="InterPro" id="IPR009081">
    <property type="entry name" value="PP-bd_ACP"/>
</dbReference>
<dbReference type="InterPro" id="IPR000873">
    <property type="entry name" value="AMP-dep_synth/lig_dom"/>
</dbReference>
<dbReference type="InterPro" id="IPR020845">
    <property type="entry name" value="AMP-binding_CS"/>
</dbReference>
<dbReference type="GO" id="GO:0005829">
    <property type="term" value="C:cytosol"/>
    <property type="evidence" value="ECO:0007669"/>
    <property type="project" value="TreeGrafter"/>
</dbReference>
<evidence type="ECO:0000313" key="7">
    <source>
        <dbReference type="EMBL" id="CCA60727.1"/>
    </source>
</evidence>
<reference evidence="7 8" key="1">
    <citation type="journal article" date="2011" name="BMC Genomics">
        <title>Genome-wide analysis of the role of GlnR in Streptomyces venezuelae provides new insights into global nitrogen regulation in actinomycetes.</title>
        <authorList>
            <person name="Pullan S.T."/>
            <person name="Bibb M.J."/>
            <person name="Merrick M."/>
        </authorList>
    </citation>
    <scope>NUCLEOTIDE SEQUENCE [LARGE SCALE GENOMIC DNA]</scope>
    <source>
        <strain evidence="7">ATCC 10712</strain>
    </source>
</reference>
<dbReference type="InterPro" id="IPR045851">
    <property type="entry name" value="AMP-bd_C_sf"/>
</dbReference>
<dbReference type="PANTHER" id="PTHR45527">
    <property type="entry name" value="NONRIBOSOMAL PEPTIDE SYNTHETASE"/>
    <property type="match status" value="1"/>
</dbReference>
<dbReference type="Pfam" id="PF00501">
    <property type="entry name" value="AMP-binding"/>
    <property type="match status" value="1"/>
</dbReference>
<dbReference type="Pfam" id="PF13193">
    <property type="entry name" value="AMP-binding_C"/>
    <property type="match status" value="1"/>
</dbReference>
<dbReference type="SUPFAM" id="SSF53474">
    <property type="entry name" value="alpha/beta-Hydrolases"/>
    <property type="match status" value="1"/>
</dbReference>
<dbReference type="FunFam" id="3.40.50.12780:FF:000012">
    <property type="entry name" value="Non-ribosomal peptide synthetase"/>
    <property type="match status" value="1"/>
</dbReference>
<dbReference type="SMART" id="SM00823">
    <property type="entry name" value="PKS_PP"/>
    <property type="match status" value="1"/>
</dbReference>
<evidence type="ECO:0000256" key="2">
    <source>
        <dbReference type="ARBA" id="ARBA00006432"/>
    </source>
</evidence>
<dbReference type="Gene3D" id="3.40.50.980">
    <property type="match status" value="2"/>
</dbReference>
<dbReference type="KEGG" id="sve:SVEN_7440"/>
<name>F2R328_STRVP</name>
<evidence type="ECO:0000259" key="6">
    <source>
        <dbReference type="PROSITE" id="PS50075"/>
    </source>
</evidence>
<dbReference type="SUPFAM" id="SSF47336">
    <property type="entry name" value="ACP-like"/>
    <property type="match status" value="1"/>
</dbReference>
<dbReference type="PROSITE" id="PS50075">
    <property type="entry name" value="CARRIER"/>
    <property type="match status" value="1"/>
</dbReference>
<keyword evidence="3" id="KW-0596">Phosphopantetheine</keyword>
<dbReference type="PROSITE" id="PS00455">
    <property type="entry name" value="AMP_BINDING"/>
    <property type="match status" value="1"/>
</dbReference>
<dbReference type="GO" id="GO:0043041">
    <property type="term" value="P:amino acid activation for nonribosomal peptide biosynthetic process"/>
    <property type="evidence" value="ECO:0007669"/>
    <property type="project" value="TreeGrafter"/>
</dbReference>
<feature type="compositionally biased region" description="Low complexity" evidence="5">
    <location>
        <begin position="1007"/>
        <end position="1018"/>
    </location>
</feature>
<feature type="region of interest" description="Disordered" evidence="5">
    <location>
        <begin position="633"/>
        <end position="652"/>
    </location>
</feature>
<dbReference type="Pfam" id="PF00975">
    <property type="entry name" value="Thioesterase"/>
    <property type="match status" value="1"/>
</dbReference>
<dbReference type="PATRIC" id="fig|953739.5.peg.2669"/>
<dbReference type="PANTHER" id="PTHR45527:SF1">
    <property type="entry name" value="FATTY ACID SYNTHASE"/>
    <property type="match status" value="1"/>
</dbReference>
<dbReference type="NCBIfam" id="TIGR01733">
    <property type="entry name" value="AA-adenyl-dom"/>
    <property type="match status" value="1"/>
</dbReference>
<dbReference type="InterPro" id="IPR020802">
    <property type="entry name" value="TesA-like"/>
</dbReference>
<dbReference type="InterPro" id="IPR010071">
    <property type="entry name" value="AA_adenyl_dom"/>
</dbReference>
<dbReference type="InterPro" id="IPR001242">
    <property type="entry name" value="Condensation_dom"/>
</dbReference>
<dbReference type="InterPro" id="IPR020806">
    <property type="entry name" value="PKS_PP-bd"/>
</dbReference>
<dbReference type="GO" id="GO:0009239">
    <property type="term" value="P:enterobactin biosynthetic process"/>
    <property type="evidence" value="ECO:0007669"/>
    <property type="project" value="TreeGrafter"/>
</dbReference>
<dbReference type="GO" id="GO:0009366">
    <property type="term" value="C:enterobactin synthetase complex"/>
    <property type="evidence" value="ECO:0007669"/>
    <property type="project" value="TreeGrafter"/>
</dbReference>
<dbReference type="SUPFAM" id="SSF52777">
    <property type="entry name" value="CoA-dependent acyltransferases"/>
    <property type="match status" value="2"/>
</dbReference>
<dbReference type="Pfam" id="PF00550">
    <property type="entry name" value="PP-binding"/>
    <property type="match status" value="1"/>
</dbReference>
<dbReference type="STRING" id="953739.SVEN_7440"/>
<feature type="domain" description="Carrier" evidence="6">
    <location>
        <begin position="1021"/>
        <end position="1096"/>
    </location>
</feature>
<comment type="cofactor">
    <cofactor evidence="1">
        <name>pantetheine 4'-phosphate</name>
        <dbReference type="ChEBI" id="CHEBI:47942"/>
    </cofactor>
</comment>
<proteinExistence type="inferred from homology"/>
<evidence type="ECO:0000256" key="5">
    <source>
        <dbReference type="SAM" id="MobiDB-lite"/>
    </source>
</evidence>
<dbReference type="eggNOG" id="COG1020">
    <property type="taxonomic scope" value="Bacteria"/>
</dbReference>
<evidence type="ECO:0000256" key="1">
    <source>
        <dbReference type="ARBA" id="ARBA00001957"/>
    </source>
</evidence>
<evidence type="ECO:0000313" key="8">
    <source>
        <dbReference type="Proteomes" id="UP000006854"/>
    </source>
</evidence>
<keyword evidence="8" id="KW-1185">Reference proteome</keyword>
<dbReference type="HOGENOM" id="CLU_000022_2_13_11"/>
<dbReference type="Gene3D" id="2.30.38.10">
    <property type="entry name" value="Luciferase, Domain 3"/>
    <property type="match status" value="1"/>
</dbReference>
<organism evidence="7 8">
    <name type="scientific">Streptomyces venezuelae (strain ATCC 10712 / CBS 650.69 / DSM 40230 / JCM 4526 / NBRC 13096 / PD 04745)</name>
    <dbReference type="NCBI Taxonomy" id="953739"/>
    <lineage>
        <taxon>Bacteria</taxon>
        <taxon>Bacillati</taxon>
        <taxon>Actinomycetota</taxon>
        <taxon>Actinomycetes</taxon>
        <taxon>Kitasatosporales</taxon>
        <taxon>Streptomycetaceae</taxon>
        <taxon>Streptomyces</taxon>
    </lineage>
</organism>
<dbReference type="InterPro" id="IPR029058">
    <property type="entry name" value="AB_hydrolase_fold"/>
</dbReference>
<dbReference type="SUPFAM" id="SSF56801">
    <property type="entry name" value="Acetyl-CoA synthetase-like"/>
    <property type="match status" value="1"/>
</dbReference>
<dbReference type="Gene3D" id="3.40.50.1820">
    <property type="entry name" value="alpha/beta hydrolase"/>
    <property type="match status" value="1"/>
</dbReference>
<dbReference type="InterPro" id="IPR023213">
    <property type="entry name" value="CAT-like_dom_sf"/>
</dbReference>
<dbReference type="Pfam" id="PF00668">
    <property type="entry name" value="Condensation"/>
    <property type="match status" value="1"/>
</dbReference>
<dbReference type="Gene3D" id="3.30.559.30">
    <property type="entry name" value="Nonribosomal peptide synthetase, condensation domain"/>
    <property type="match status" value="1"/>
</dbReference>
<dbReference type="CDD" id="cd17646">
    <property type="entry name" value="A_NRPS_AB3403-like"/>
    <property type="match status" value="1"/>
</dbReference>
<dbReference type="InterPro" id="IPR036736">
    <property type="entry name" value="ACP-like_sf"/>
</dbReference>
<protein>
    <recommendedName>
        <fullName evidence="6">Carrier domain-containing protein</fullName>
    </recommendedName>
</protein>
<dbReference type="FunFam" id="1.10.1200.10:FF:000016">
    <property type="entry name" value="Non-ribosomal peptide synthase"/>
    <property type="match status" value="1"/>
</dbReference>
<comment type="similarity">
    <text evidence="2">Belongs to the ATP-dependent AMP-binding enzyme family.</text>
</comment>
<dbReference type="InterPro" id="IPR025110">
    <property type="entry name" value="AMP-bd_C"/>
</dbReference>
<dbReference type="Gene3D" id="3.30.300.30">
    <property type="match status" value="1"/>
</dbReference>
<sequence>MVFGPQWPRAASVQVCENMLFEPSPLRDSLRSDHLPPSGSGVRLPLSSSQREIWFSHVRYGHDVAHRIAEYVEIDGPVQAPLIEAAVRAAVAEAEPLNVRFGADAGGPWQVLDAVRGWEFPVLDVSRESDPRQVAERWMRGELRQPVNLEKGPLFSFALFRLGANKSALYHSYHHIAIDAAGGALVMRRIAELYSAMVDGVTAPEPSFGSLRLLLERDAAYQASPERAADRAYWAERLADCPEPARLGGPRQAAVASSVLRDIVHMTEEESARLRGAARAAGVHWSVMLLAATAAYTYRLTGQSDVVIGLPVSARTDAELRGLPGMLANVVPVRLRASADMRVRDLLRQVSRETRLALRHQRYRCVDLVRDLRLPEDGRDFIGPQVNIMPFGYDFTFASRPVTAHNLSTGVVDDLAVMAYDRSDGTGLCVDFNAASALYTATDLAGHRARFMRLLDAFCDGSSAEHTVGGADMLSAEDARRVLVEWNDTAHEVPDLTLTELLTAQAERTPDRLAVIEDDGGRHMTYAELHASAHRLSRLLASRGAAPGQCVAVALPRSPDLMVALLAVLITGAAYLPLDPEQPEQRLARMVSDAAPTLLVTRSDVSAVSALAGTDEVPRLLLDGREVTGFCPSGPPVGSPVGSPETRAGHGTGPGLGDPAYLIYTSGSTGQPKGVLVPHRAIVNRLLWMQDTYRLTDRDRVLQKTSIGFDVSVWELFWPLISGAALVLARPGGHRDPDYLAHAIRRQGVTTVHFVPSVLDAFLAGPDAGRCDGLRHVFSSGETLARATAERFHTLLPQAALHNLYGPTEAAVDVTHHQCVPGASGPVPIGRPVWNTRLYVLDAALQPCAPGMPGELYLAGVQLASGYHGRPDLTADRFPADPFGHLFGAPGSRMYRTGDRARWLPDGSVEYLGRTDDQVKLHGVRIELGEVESALRALPGIAQAAASVVDEQLVGFVTESETGGSVHLAEARRRLTLALPGPMVPSDLVVVPTLPLQANGKLNRKALPALRPRPATAGPRPPRDAGEGQLAALFDEVLGTDGVSADADFFQLGGHSLLAIRLMARIREVFGTELPIRTLFEAPTVAQLAKQLQNPVSPRVPARRGRPDGSADPLVPRPASSLERGREWEREPAQLAPLLPLRAHGSTPPLFCVHPGSGLAGGYAGLLRHLGPARPVHALQALGLGAPSEPLPASVEEMAADYVRRIRAVRPSGPYHLLGWSFGGLVAHAMATRLQSEGEQVGVLAVLDAYPDNRRVLSLQTALSERQWLRLLLDDVDHIEGIEGVEGVDGRLGLGVGERPRLGITSLAEQVGAARSAGTDTLRAALRPAGLSDQLLRDPATSTLLNVARNNLNLLSRFTPGIFRGDLFLFTADEAVPGLPADPAHTPGEWQRHVAGSVHVSGVAAHHFQLLHPGPLAQIGPPLAKALGDAEQRSGSG</sequence>
<dbReference type="EMBL" id="FR845719">
    <property type="protein sequence ID" value="CCA60727.1"/>
    <property type="molecule type" value="Genomic_DNA"/>
</dbReference>
<dbReference type="FunFam" id="3.40.50.980:FF:000002">
    <property type="entry name" value="Enterobactin synthetase component F"/>
    <property type="match status" value="1"/>
</dbReference>
<feature type="region of interest" description="Disordered" evidence="5">
    <location>
        <begin position="1007"/>
        <end position="1027"/>
    </location>
</feature>